<name>A0A2I4FG16_JUGRE</name>
<dbReference type="RefSeq" id="XP_018830582.2">
    <property type="nucleotide sequence ID" value="XM_018975037.2"/>
</dbReference>
<dbReference type="GeneID" id="108998474"/>
<dbReference type="GO" id="GO:0003700">
    <property type="term" value="F:DNA-binding transcription factor activity"/>
    <property type="evidence" value="ECO:0000318"/>
    <property type="project" value="GO_Central"/>
</dbReference>
<keyword evidence="3" id="KW-0805">Transcription regulation</keyword>
<evidence type="ECO:0000256" key="6">
    <source>
        <dbReference type="ARBA" id="ARBA00023163"/>
    </source>
</evidence>
<accession>A0A2I4FG16</accession>
<protein>
    <submittedName>
        <fullName evidence="12 13">Protein SAR DEFICIENT 1-like isoform X1</fullName>
    </submittedName>
</protein>
<evidence type="ECO:0000313" key="13">
    <source>
        <dbReference type="RefSeq" id="XP_018830582.2"/>
    </source>
</evidence>
<proteinExistence type="inferred from homology"/>
<evidence type="ECO:0000256" key="5">
    <source>
        <dbReference type="ARBA" id="ARBA00023159"/>
    </source>
</evidence>
<dbReference type="Pfam" id="PF20452">
    <property type="entry name" value="Calmod_bind_C"/>
    <property type="match status" value="1"/>
</dbReference>
<dbReference type="PANTHER" id="PTHR31713">
    <property type="entry name" value="OS02G0177800 PROTEIN"/>
    <property type="match status" value="1"/>
</dbReference>
<evidence type="ECO:0000259" key="10">
    <source>
        <dbReference type="Pfam" id="PF20452"/>
    </source>
</evidence>
<evidence type="ECO:0000256" key="7">
    <source>
        <dbReference type="ARBA" id="ARBA00023242"/>
    </source>
</evidence>
<dbReference type="GO" id="GO:0043565">
    <property type="term" value="F:sequence-specific DNA binding"/>
    <property type="evidence" value="ECO:0000318"/>
    <property type="project" value="GO_Central"/>
</dbReference>
<dbReference type="PANTHER" id="PTHR31713:SF42">
    <property type="entry name" value="PROTEIN SAR DEFICIENT 1"/>
    <property type="match status" value="1"/>
</dbReference>
<evidence type="ECO:0000256" key="3">
    <source>
        <dbReference type="ARBA" id="ARBA00023015"/>
    </source>
</evidence>
<evidence type="ECO:0000313" key="12">
    <source>
        <dbReference type="RefSeq" id="XP_018830573.2"/>
    </source>
</evidence>
<dbReference type="KEGG" id="jre:108998474"/>
<dbReference type="GO" id="GO:0005516">
    <property type="term" value="F:calmodulin binding"/>
    <property type="evidence" value="ECO:0007669"/>
    <property type="project" value="InterPro"/>
</dbReference>
<evidence type="ECO:0000259" key="9">
    <source>
        <dbReference type="Pfam" id="PF20451"/>
    </source>
</evidence>
<dbReference type="GO" id="GO:0080142">
    <property type="term" value="P:regulation of salicylic acid biosynthetic process"/>
    <property type="evidence" value="ECO:0000318"/>
    <property type="project" value="GO_Central"/>
</dbReference>
<dbReference type="RefSeq" id="XP_018830573.2">
    <property type="nucleotide sequence ID" value="XM_018975028.2"/>
</dbReference>
<dbReference type="AlphaFoldDB" id="A0A2I4FG16"/>
<dbReference type="InterPro" id="IPR046831">
    <property type="entry name" value="Calmodulin_bind_N"/>
</dbReference>
<gene>
    <name evidence="12 13" type="primary">LOC108998474</name>
</gene>
<feature type="domain" description="Calmodulin binding protein C-terminal" evidence="10">
    <location>
        <begin position="348"/>
        <end position="410"/>
    </location>
</feature>
<evidence type="ECO:0000313" key="11">
    <source>
        <dbReference type="Proteomes" id="UP000235220"/>
    </source>
</evidence>
<keyword evidence="7" id="KW-0539">Nucleus</keyword>
<keyword evidence="4" id="KW-0238">DNA-binding</keyword>
<comment type="subcellular location">
    <subcellularLocation>
        <location evidence="1">Nucleus</location>
    </subcellularLocation>
</comment>
<dbReference type="InterPro" id="IPR012416">
    <property type="entry name" value="CBP60"/>
</dbReference>
<keyword evidence="11" id="KW-1185">Reference proteome</keyword>
<dbReference type="GO" id="GO:0005634">
    <property type="term" value="C:nucleus"/>
    <property type="evidence" value="ECO:0000318"/>
    <property type="project" value="GO_Central"/>
</dbReference>
<dbReference type="Proteomes" id="UP000235220">
    <property type="component" value="Chromosome 6"/>
</dbReference>
<keyword evidence="6" id="KW-0804">Transcription</keyword>
<evidence type="ECO:0000256" key="4">
    <source>
        <dbReference type="ARBA" id="ARBA00023125"/>
    </source>
</evidence>
<dbReference type="InterPro" id="IPR046829">
    <property type="entry name" value="Calmod_bind_C"/>
</dbReference>
<feature type="domain" description="Calmodulin binding protein central" evidence="9">
    <location>
        <begin position="278"/>
        <end position="343"/>
    </location>
</feature>
<dbReference type="Gramene" id="Jr06_14760_p1">
    <property type="protein sequence ID" value="cds.Jr06_14760_p1"/>
    <property type="gene ID" value="Jr06_14760"/>
</dbReference>
<dbReference type="STRING" id="51240.A0A2I4FG16"/>
<dbReference type="Pfam" id="PF20451">
    <property type="entry name" value="Calmod_bind_M"/>
    <property type="match status" value="1"/>
</dbReference>
<evidence type="ECO:0000256" key="2">
    <source>
        <dbReference type="ARBA" id="ARBA00007214"/>
    </source>
</evidence>
<organism evidence="11 13">
    <name type="scientific">Juglans regia</name>
    <name type="common">English walnut</name>
    <dbReference type="NCBI Taxonomy" id="51240"/>
    <lineage>
        <taxon>Eukaryota</taxon>
        <taxon>Viridiplantae</taxon>
        <taxon>Streptophyta</taxon>
        <taxon>Embryophyta</taxon>
        <taxon>Tracheophyta</taxon>
        <taxon>Spermatophyta</taxon>
        <taxon>Magnoliopsida</taxon>
        <taxon>eudicotyledons</taxon>
        <taxon>Gunneridae</taxon>
        <taxon>Pentapetalae</taxon>
        <taxon>rosids</taxon>
        <taxon>fabids</taxon>
        <taxon>Fagales</taxon>
        <taxon>Juglandaceae</taxon>
        <taxon>Juglans</taxon>
    </lineage>
</organism>
<dbReference type="OrthoDB" id="757051at2759"/>
<sequence length="416" mass="47314">MEYCDAGSFPELFRAMSAKRLFSESQYKVEDEPADKRLKPRRLSLASVIGKVIKLNSMNKHLSDLEPWLRRLVNEELENALRRCNSHLFTRFHPLENQAEVETSSCLQLMFSKKVLPSTLFTASKIADMDNNPLQLVLVDQRSTSTTGDRVLVPKADHDLSLYPIKIEIVVLNGEFPLRGDETWSSEEFNQSIVKERAGKRPLLAGELCVTMREGLGLVGDIEFTDNSSWIRCREFRLGAKVVPGSYKGTARIQEAITESFVVKDHRGESYKKKHPPMLEDEVWRLEKIGKHGTFHKKLSSQGINSVQDFLKLYVVDTPRLREILAGMSEKMWEVTTRHASTCVLGNKLYRFQGNDNCVIVLNPICHVVGAFIDVDGQLFPAAPDLSVETNYIQSLVRAAYENWNSLQEVQGNYFE</sequence>
<dbReference type="InterPro" id="IPR046830">
    <property type="entry name" value="Calmod_bind_M"/>
</dbReference>
<reference evidence="12 13" key="1">
    <citation type="submission" date="2025-04" db="UniProtKB">
        <authorList>
            <consortium name="RefSeq"/>
        </authorList>
    </citation>
    <scope>IDENTIFICATION</scope>
    <source>
        <tissue evidence="12 13">Leaves</tissue>
    </source>
</reference>
<dbReference type="Pfam" id="PF07887">
    <property type="entry name" value="Calmodulin_bind"/>
    <property type="match status" value="1"/>
</dbReference>
<evidence type="ECO:0000256" key="1">
    <source>
        <dbReference type="ARBA" id="ARBA00004123"/>
    </source>
</evidence>
<evidence type="ECO:0000259" key="8">
    <source>
        <dbReference type="Pfam" id="PF07887"/>
    </source>
</evidence>
<feature type="domain" description="Calmodulin binding protein-like N-terminal" evidence="8">
    <location>
        <begin position="107"/>
        <end position="266"/>
    </location>
</feature>
<keyword evidence="5" id="KW-0010">Activator</keyword>
<comment type="similarity">
    <text evidence="2">Belongs to the plant ACBP60 protein family.</text>
</comment>